<comment type="caution">
    <text evidence="2">The sequence shown here is derived from an EMBL/GenBank/DDBJ whole genome shotgun (WGS) entry which is preliminary data.</text>
</comment>
<dbReference type="AlphaFoldDB" id="A0A2V0PBC3"/>
<dbReference type="InParanoid" id="A0A2V0PBC3"/>
<reference evidence="2 3" key="1">
    <citation type="journal article" date="2018" name="Sci. Rep.">
        <title>Raphidocelis subcapitata (=Pseudokirchneriella subcapitata) provides an insight into genome evolution and environmental adaptations in the Sphaeropleales.</title>
        <authorList>
            <person name="Suzuki S."/>
            <person name="Yamaguchi H."/>
            <person name="Nakajima N."/>
            <person name="Kawachi M."/>
        </authorList>
    </citation>
    <scope>NUCLEOTIDE SEQUENCE [LARGE SCALE GENOMIC DNA]</scope>
    <source>
        <strain evidence="2 3">NIES-35</strain>
    </source>
</reference>
<feature type="region of interest" description="Disordered" evidence="1">
    <location>
        <begin position="152"/>
        <end position="178"/>
    </location>
</feature>
<feature type="region of interest" description="Disordered" evidence="1">
    <location>
        <begin position="391"/>
        <end position="432"/>
    </location>
</feature>
<gene>
    <name evidence="2" type="ORF">Rsub_10345</name>
</gene>
<evidence type="ECO:0000313" key="2">
    <source>
        <dbReference type="EMBL" id="GBF97158.1"/>
    </source>
</evidence>
<evidence type="ECO:0000256" key="1">
    <source>
        <dbReference type="SAM" id="MobiDB-lite"/>
    </source>
</evidence>
<name>A0A2V0PBC3_9CHLO</name>
<accession>A0A2V0PBC3</accession>
<evidence type="ECO:0000313" key="3">
    <source>
        <dbReference type="Proteomes" id="UP000247498"/>
    </source>
</evidence>
<protein>
    <submittedName>
        <fullName evidence="2">Uncharacterized protein</fullName>
    </submittedName>
</protein>
<sequence>MPGRDPPAAPRKREPLTSVVARLEDELRVRQQQLVHEAEANALARARIAVLGALSEVLLALQLLSVASPASGRSAAEKLGAGEAAADSLKRLDELVTAARASLATAIDISRPAARGGGSGGGSGGEGDAAASAAAAAAAASGLVSLAAGGADTDGASSSSSTQRAGSEPGGRSAPPGIELIGSCLPASAFATRAVDYFAHQPTREEFIPFWRDLMRRMALLVHQRARDAGAEEEMNEALATASGAFAGLYLSTEWFPDLMAPTRLYNFETGETEAPPPGWWERVAAAMALTPHQVSMLDACEAWSISNHSGLRGECEALAARALAVPEHLLQSPQPLIGGLDRLQLAFRTMVISHMAIGVTAILGPDQLARGYAASHPYLVSWTDIMKHVGRQSRQPGDQPGQSGQPPPPPPGGSGGGAAAAALPPPAPRRA</sequence>
<proteinExistence type="predicted"/>
<organism evidence="2 3">
    <name type="scientific">Raphidocelis subcapitata</name>
    <dbReference type="NCBI Taxonomy" id="307507"/>
    <lineage>
        <taxon>Eukaryota</taxon>
        <taxon>Viridiplantae</taxon>
        <taxon>Chlorophyta</taxon>
        <taxon>core chlorophytes</taxon>
        <taxon>Chlorophyceae</taxon>
        <taxon>CS clade</taxon>
        <taxon>Sphaeropleales</taxon>
        <taxon>Selenastraceae</taxon>
        <taxon>Raphidocelis</taxon>
    </lineage>
</organism>
<feature type="compositionally biased region" description="Low complexity" evidence="1">
    <location>
        <begin position="393"/>
        <end position="405"/>
    </location>
</feature>
<feature type="compositionally biased region" description="Low complexity" evidence="1">
    <location>
        <begin position="152"/>
        <end position="167"/>
    </location>
</feature>
<dbReference type="EMBL" id="BDRX01000093">
    <property type="protein sequence ID" value="GBF97158.1"/>
    <property type="molecule type" value="Genomic_DNA"/>
</dbReference>
<keyword evidence="3" id="KW-1185">Reference proteome</keyword>
<dbReference type="Proteomes" id="UP000247498">
    <property type="component" value="Unassembled WGS sequence"/>
</dbReference>